<dbReference type="PROSITE" id="PS50113">
    <property type="entry name" value="PAC"/>
    <property type="match status" value="3"/>
</dbReference>
<keyword evidence="2" id="KW-0808">Transferase</keyword>
<dbReference type="Pfam" id="PF00072">
    <property type="entry name" value="Response_reg"/>
    <property type="match status" value="2"/>
</dbReference>
<dbReference type="SUPFAM" id="SSF55785">
    <property type="entry name" value="PYP-like sensor domain (PAS domain)"/>
    <property type="match status" value="3"/>
</dbReference>
<dbReference type="InterPro" id="IPR011006">
    <property type="entry name" value="CheY-like_superfamily"/>
</dbReference>
<dbReference type="InterPro" id="IPR001610">
    <property type="entry name" value="PAC"/>
</dbReference>
<dbReference type="Gene3D" id="3.40.50.2300">
    <property type="match status" value="2"/>
</dbReference>
<organism evidence="11">
    <name type="scientific">hydrothermal vent metagenome</name>
    <dbReference type="NCBI Taxonomy" id="652676"/>
    <lineage>
        <taxon>unclassified sequences</taxon>
        <taxon>metagenomes</taxon>
        <taxon>ecological metagenomes</taxon>
    </lineage>
</organism>
<feature type="domain" description="PAS" evidence="9">
    <location>
        <begin position="140"/>
        <end position="210"/>
    </location>
</feature>
<feature type="domain" description="Histidine kinase" evidence="7">
    <location>
        <begin position="532"/>
        <end position="756"/>
    </location>
</feature>
<evidence type="ECO:0000256" key="2">
    <source>
        <dbReference type="ARBA" id="ARBA00022679"/>
    </source>
</evidence>
<dbReference type="NCBIfam" id="TIGR00229">
    <property type="entry name" value="sensory_box"/>
    <property type="match status" value="3"/>
</dbReference>
<dbReference type="PROSITE" id="PS50112">
    <property type="entry name" value="PAS"/>
    <property type="match status" value="2"/>
</dbReference>
<dbReference type="PANTHER" id="PTHR43065">
    <property type="entry name" value="SENSOR HISTIDINE KINASE"/>
    <property type="match status" value="1"/>
</dbReference>
<protein>
    <submittedName>
        <fullName evidence="11">Signal-transducing histidine kinase PAS/PAC domain protein</fullName>
    </submittedName>
</protein>
<dbReference type="Pfam" id="PF00512">
    <property type="entry name" value="HisKA"/>
    <property type="match status" value="1"/>
</dbReference>
<dbReference type="Gene3D" id="3.30.565.10">
    <property type="entry name" value="Histidine kinase-like ATPase, C-terminal domain"/>
    <property type="match status" value="1"/>
</dbReference>
<dbReference type="SUPFAM" id="SSF52172">
    <property type="entry name" value="CheY-like"/>
    <property type="match status" value="2"/>
</dbReference>
<dbReference type="Pfam" id="PF08447">
    <property type="entry name" value="PAS_3"/>
    <property type="match status" value="1"/>
</dbReference>
<dbReference type="EMBL" id="UOGE01000036">
    <property type="protein sequence ID" value="VAX18928.1"/>
    <property type="molecule type" value="Genomic_DNA"/>
</dbReference>
<evidence type="ECO:0000259" key="10">
    <source>
        <dbReference type="PROSITE" id="PS50113"/>
    </source>
</evidence>
<dbReference type="PROSITE" id="PS50110">
    <property type="entry name" value="RESPONSE_REGULATORY"/>
    <property type="match status" value="2"/>
</dbReference>
<dbReference type="GO" id="GO:0006355">
    <property type="term" value="P:regulation of DNA-templated transcription"/>
    <property type="evidence" value="ECO:0007669"/>
    <property type="project" value="InterPro"/>
</dbReference>
<dbReference type="PROSITE" id="PS50109">
    <property type="entry name" value="HIS_KIN"/>
    <property type="match status" value="1"/>
</dbReference>
<feature type="domain" description="Response regulatory" evidence="8">
    <location>
        <begin position="6"/>
        <end position="122"/>
    </location>
</feature>
<keyword evidence="5" id="KW-0067">ATP-binding</keyword>
<dbReference type="SUPFAM" id="SSF55874">
    <property type="entry name" value="ATPase domain of HSP90 chaperone/DNA topoisomerase II/histidine kinase"/>
    <property type="match status" value="1"/>
</dbReference>
<feature type="domain" description="PAS" evidence="9">
    <location>
        <begin position="394"/>
        <end position="440"/>
    </location>
</feature>
<dbReference type="SMART" id="SM00387">
    <property type="entry name" value="HATPase_c"/>
    <property type="match status" value="1"/>
</dbReference>
<keyword evidence="6" id="KW-0902">Two-component regulatory system</keyword>
<keyword evidence="3" id="KW-0547">Nucleotide-binding</keyword>
<keyword evidence="1" id="KW-0597">Phosphoprotein</keyword>
<dbReference type="InterPro" id="IPR003594">
    <property type="entry name" value="HATPase_dom"/>
</dbReference>
<gene>
    <name evidence="11" type="ORF">MNBD_NITROSPINAE02-1720</name>
</gene>
<evidence type="ECO:0000256" key="1">
    <source>
        <dbReference type="ARBA" id="ARBA00022553"/>
    </source>
</evidence>
<evidence type="ECO:0000313" key="11">
    <source>
        <dbReference type="EMBL" id="VAX18928.1"/>
    </source>
</evidence>
<dbReference type="GO" id="GO:0005524">
    <property type="term" value="F:ATP binding"/>
    <property type="evidence" value="ECO:0007669"/>
    <property type="project" value="UniProtKB-KW"/>
</dbReference>
<sequence length="895" mass="99651">MAKPLRALIVEDSADDAALLLRELRQGGYDPDFKLVDTAEAFGAELEKGGWEIIISDYSMPGFSGLEALELLKKTGVDLPFILVSGTIGEDVAVEAMKAGAHDYIMKGVWTRLVPAIKRELREAEVRKERKTAGNELKKIQQRISAILKSVGEGIIVVGTDSRIHYVNQELLNIFGYTLEELIGQDITQLMPEKYRAPHVAGLTRYLDGAPPRILGRRIELEGLKKDGTVFSLELRVEETTTEEKNIIFTGAIRDITERKMAEQALQDKDNQLNNLLSNVNAIILEGDPLNIYYVGGQVEKLLGYPREKWFEDPDGPVGFWNKLLHPKDKHKVDLCSQAIKNGRNHSFEYRMMTSGGVYKWFYDSVTVEVDKGVPIKARSIIMDITKRKQAEENLSRLSTAIECAAESVLVTDVEGVIRYVNPAFKNVSGYSPKEVLGQTPRVLKSGKQDDSYYQNLWETITHGEVWRGHVVNKRKNGEMYEEESTISPIKDSSGVITGFVAVKRDVTKEALLEKEIRQTQKMNAIGAMAGGIAHDFNNILMPIIGYATILQETGNLDAETKSYIESISNAGRRAKELIKQIMTFSRRSEHSFQPIEIYHILKEALILQRAAIPSTIRIEEDMDSRVGVIMADPTQMHQVITNLSTNAAYAMKETGGVMKITLKTVELEKDIQDTQGGPSDKKYLLFSVSDTGSGMSQDILGNIFDPFFTTKPEGEGTGMGLAVVHGIIKNHGGLLEVESIVGKGSTFKVYIPKLEIESVDTPPEEDIAQRGDERILLVDDEELITSMLKETLEKLGYHVTSFTSSVKALEVFQADSAAFDVVITDMTMPEMTGDKLSIEILKLRKDIPVIVMTGFSNLISFKKAKDIGIRELVSKPISPMELSEIIHRVMAQAE</sequence>
<dbReference type="InterPro" id="IPR000014">
    <property type="entry name" value="PAS"/>
</dbReference>
<evidence type="ECO:0000259" key="9">
    <source>
        <dbReference type="PROSITE" id="PS50112"/>
    </source>
</evidence>
<dbReference type="SMART" id="SM00388">
    <property type="entry name" value="HisKA"/>
    <property type="match status" value="1"/>
</dbReference>
<dbReference type="InterPro" id="IPR001789">
    <property type="entry name" value="Sig_transdc_resp-reg_receiver"/>
</dbReference>
<dbReference type="SMART" id="SM00086">
    <property type="entry name" value="PAC"/>
    <property type="match status" value="3"/>
</dbReference>
<dbReference type="SMART" id="SM00448">
    <property type="entry name" value="REC"/>
    <property type="match status" value="2"/>
</dbReference>
<evidence type="ECO:0000259" key="7">
    <source>
        <dbReference type="PROSITE" id="PS50109"/>
    </source>
</evidence>
<dbReference type="SUPFAM" id="SSF47384">
    <property type="entry name" value="Homodimeric domain of signal transducing histidine kinase"/>
    <property type="match status" value="1"/>
</dbReference>
<dbReference type="GO" id="GO:0000155">
    <property type="term" value="F:phosphorelay sensor kinase activity"/>
    <property type="evidence" value="ECO:0007669"/>
    <property type="project" value="InterPro"/>
</dbReference>
<dbReference type="CDD" id="cd00130">
    <property type="entry name" value="PAS"/>
    <property type="match status" value="3"/>
</dbReference>
<dbReference type="CDD" id="cd00156">
    <property type="entry name" value="REC"/>
    <property type="match status" value="2"/>
</dbReference>
<proteinExistence type="predicted"/>
<dbReference type="InterPro" id="IPR035965">
    <property type="entry name" value="PAS-like_dom_sf"/>
</dbReference>
<keyword evidence="4 11" id="KW-0418">Kinase</keyword>
<evidence type="ECO:0000256" key="6">
    <source>
        <dbReference type="ARBA" id="ARBA00023012"/>
    </source>
</evidence>
<feature type="domain" description="Response regulatory" evidence="8">
    <location>
        <begin position="775"/>
        <end position="891"/>
    </location>
</feature>
<evidence type="ECO:0000259" key="8">
    <source>
        <dbReference type="PROSITE" id="PS50110"/>
    </source>
</evidence>
<dbReference type="Pfam" id="PF13426">
    <property type="entry name" value="PAS_9"/>
    <property type="match status" value="1"/>
</dbReference>
<dbReference type="CDD" id="cd00082">
    <property type="entry name" value="HisKA"/>
    <property type="match status" value="1"/>
</dbReference>
<dbReference type="InterPro" id="IPR000700">
    <property type="entry name" value="PAS-assoc_C"/>
</dbReference>
<accession>A0A3B1C502</accession>
<dbReference type="InterPro" id="IPR013767">
    <property type="entry name" value="PAS_fold"/>
</dbReference>
<dbReference type="AlphaFoldDB" id="A0A3B1C502"/>
<dbReference type="Pfam" id="PF00989">
    <property type="entry name" value="PAS"/>
    <property type="match status" value="1"/>
</dbReference>
<dbReference type="PRINTS" id="PR00344">
    <property type="entry name" value="BCTRLSENSOR"/>
</dbReference>
<dbReference type="PANTHER" id="PTHR43065:SF42">
    <property type="entry name" value="TWO-COMPONENT SENSOR PPRA"/>
    <property type="match status" value="1"/>
</dbReference>
<feature type="domain" description="PAC" evidence="10">
    <location>
        <begin position="217"/>
        <end position="268"/>
    </location>
</feature>
<evidence type="ECO:0000256" key="3">
    <source>
        <dbReference type="ARBA" id="ARBA00022741"/>
    </source>
</evidence>
<reference evidence="11" key="1">
    <citation type="submission" date="2018-06" db="EMBL/GenBank/DDBJ databases">
        <authorList>
            <person name="Zhirakovskaya E."/>
        </authorList>
    </citation>
    <scope>NUCLEOTIDE SEQUENCE</scope>
</reference>
<dbReference type="Gene3D" id="3.30.450.20">
    <property type="entry name" value="PAS domain"/>
    <property type="match status" value="3"/>
</dbReference>
<feature type="domain" description="PAC" evidence="10">
    <location>
        <begin position="346"/>
        <end position="397"/>
    </location>
</feature>
<dbReference type="InterPro" id="IPR004358">
    <property type="entry name" value="Sig_transdc_His_kin-like_C"/>
</dbReference>
<evidence type="ECO:0000256" key="5">
    <source>
        <dbReference type="ARBA" id="ARBA00022840"/>
    </source>
</evidence>
<dbReference type="InterPro" id="IPR036890">
    <property type="entry name" value="HATPase_C_sf"/>
</dbReference>
<dbReference type="Pfam" id="PF02518">
    <property type="entry name" value="HATPase_c"/>
    <property type="match status" value="1"/>
</dbReference>
<dbReference type="InterPro" id="IPR013655">
    <property type="entry name" value="PAS_fold_3"/>
</dbReference>
<dbReference type="InterPro" id="IPR003661">
    <property type="entry name" value="HisK_dim/P_dom"/>
</dbReference>
<dbReference type="Gene3D" id="1.10.287.130">
    <property type="match status" value="1"/>
</dbReference>
<feature type="domain" description="PAC" evidence="10">
    <location>
        <begin position="465"/>
        <end position="519"/>
    </location>
</feature>
<evidence type="ECO:0000256" key="4">
    <source>
        <dbReference type="ARBA" id="ARBA00022777"/>
    </source>
</evidence>
<name>A0A3B1C502_9ZZZZ</name>
<dbReference type="InterPro" id="IPR036097">
    <property type="entry name" value="HisK_dim/P_sf"/>
</dbReference>
<dbReference type="SMART" id="SM00091">
    <property type="entry name" value="PAS"/>
    <property type="match status" value="3"/>
</dbReference>
<dbReference type="InterPro" id="IPR005467">
    <property type="entry name" value="His_kinase_dom"/>
</dbReference>